<dbReference type="PANTHER" id="PTHR11592">
    <property type="entry name" value="GLUTATHIONE PEROXIDASE"/>
    <property type="match status" value="1"/>
</dbReference>
<dbReference type="PANTHER" id="PTHR11592:SF78">
    <property type="entry name" value="GLUTATHIONE PEROXIDASE"/>
    <property type="match status" value="1"/>
</dbReference>
<proteinExistence type="inferred from homology"/>
<sequence length="190" mass="22285">MSIHQFDVERLNGEKLSLSQYEGQILLIVNTASKCKFTPQFEDLQKLYDEFKNEPFEIFGFPCNQFAGQEPGSGEEAAEFCRANYGVSFPMFSKVNVNGPETHPLYKYLKEQQPFRGFNEDDVNEKLLKLLVLEKTPEWYVGDELKWNFTKFLVDQKGNVIRRYEPTDDMFEIKKDIQRLIRYQHESATA</sequence>
<evidence type="ECO:0000256" key="5">
    <source>
        <dbReference type="RuleBase" id="RU000499"/>
    </source>
</evidence>
<organism evidence="6 7">
    <name type="scientific">Fervidibacillus albus</name>
    <dbReference type="NCBI Taxonomy" id="2980026"/>
    <lineage>
        <taxon>Bacteria</taxon>
        <taxon>Bacillati</taxon>
        <taxon>Bacillota</taxon>
        <taxon>Bacilli</taxon>
        <taxon>Bacillales</taxon>
        <taxon>Bacillaceae</taxon>
        <taxon>Fervidibacillus</taxon>
    </lineage>
</organism>
<dbReference type="EMBL" id="CP106878">
    <property type="protein sequence ID" value="WAA08957.1"/>
    <property type="molecule type" value="Genomic_DNA"/>
</dbReference>
<evidence type="ECO:0000256" key="1">
    <source>
        <dbReference type="ARBA" id="ARBA00006926"/>
    </source>
</evidence>
<feature type="active site" evidence="4">
    <location>
        <position position="35"/>
    </location>
</feature>
<dbReference type="GO" id="GO:0004601">
    <property type="term" value="F:peroxidase activity"/>
    <property type="evidence" value="ECO:0007669"/>
    <property type="project" value="UniProtKB-KW"/>
</dbReference>
<evidence type="ECO:0000256" key="2">
    <source>
        <dbReference type="ARBA" id="ARBA00022559"/>
    </source>
</evidence>
<dbReference type="Pfam" id="PF00255">
    <property type="entry name" value="GSHPx"/>
    <property type="match status" value="1"/>
</dbReference>
<keyword evidence="7" id="KW-1185">Reference proteome</keyword>
<dbReference type="AlphaFoldDB" id="A0A9E8RWZ0"/>
<dbReference type="PRINTS" id="PR01011">
    <property type="entry name" value="GLUTPROXDASE"/>
</dbReference>
<keyword evidence="3 5" id="KW-0560">Oxidoreductase</keyword>
<evidence type="ECO:0000256" key="4">
    <source>
        <dbReference type="PIRSR" id="PIRSR000303-1"/>
    </source>
</evidence>
<reference evidence="6" key="1">
    <citation type="submission" date="2022-09" db="EMBL/GenBank/DDBJ databases">
        <title>Complete Genomes of Fervidibacillus albus and Fervidibacillus halotolerans isolated from tidal flat sediments.</title>
        <authorList>
            <person name="Kwon K.K."/>
            <person name="Yang S.-H."/>
            <person name="Park M.J."/>
            <person name="Oh H.-M."/>
        </authorList>
    </citation>
    <scope>NUCLEOTIDE SEQUENCE</scope>
    <source>
        <strain evidence="6">MEBiC13591</strain>
    </source>
</reference>
<comment type="similarity">
    <text evidence="1 5">Belongs to the glutathione peroxidase family.</text>
</comment>
<dbReference type="GO" id="GO:0034599">
    <property type="term" value="P:cellular response to oxidative stress"/>
    <property type="evidence" value="ECO:0007669"/>
    <property type="project" value="TreeGrafter"/>
</dbReference>
<dbReference type="CDD" id="cd00340">
    <property type="entry name" value="GSH_Peroxidase"/>
    <property type="match status" value="1"/>
</dbReference>
<keyword evidence="2 5" id="KW-0575">Peroxidase</keyword>
<dbReference type="Gene3D" id="3.40.30.10">
    <property type="entry name" value="Glutaredoxin"/>
    <property type="match status" value="1"/>
</dbReference>
<protein>
    <recommendedName>
        <fullName evidence="5">Glutathione peroxidase</fullName>
    </recommendedName>
</protein>
<dbReference type="SUPFAM" id="SSF52833">
    <property type="entry name" value="Thioredoxin-like"/>
    <property type="match status" value="1"/>
</dbReference>
<dbReference type="FunFam" id="3.40.30.10:FF:000010">
    <property type="entry name" value="Glutathione peroxidase"/>
    <property type="match status" value="1"/>
</dbReference>
<dbReference type="PIRSF" id="PIRSF000303">
    <property type="entry name" value="Glutathion_perox"/>
    <property type="match status" value="1"/>
</dbReference>
<name>A0A9E8RWZ0_9BACI</name>
<evidence type="ECO:0000313" key="7">
    <source>
        <dbReference type="Proteomes" id="UP001164718"/>
    </source>
</evidence>
<dbReference type="InterPro" id="IPR000889">
    <property type="entry name" value="Glutathione_peroxidase"/>
</dbReference>
<accession>A0A9E8RWZ0</accession>
<evidence type="ECO:0000256" key="3">
    <source>
        <dbReference type="ARBA" id="ARBA00023002"/>
    </source>
</evidence>
<dbReference type="RefSeq" id="WP_275416741.1">
    <property type="nucleotide sequence ID" value="NZ_CP106878.1"/>
</dbReference>
<dbReference type="KEGG" id="faf:OE104_10120"/>
<dbReference type="PROSITE" id="PS51355">
    <property type="entry name" value="GLUTATHIONE_PEROXID_3"/>
    <property type="match status" value="1"/>
</dbReference>
<evidence type="ECO:0000313" key="6">
    <source>
        <dbReference type="EMBL" id="WAA08957.1"/>
    </source>
</evidence>
<dbReference type="Proteomes" id="UP001164718">
    <property type="component" value="Chromosome"/>
</dbReference>
<dbReference type="InterPro" id="IPR036249">
    <property type="entry name" value="Thioredoxin-like_sf"/>
</dbReference>
<gene>
    <name evidence="6" type="ORF">OE104_10120</name>
</gene>